<evidence type="ECO:0000256" key="1">
    <source>
        <dbReference type="ARBA" id="ARBA00010833"/>
    </source>
</evidence>
<evidence type="ECO:0000313" key="6">
    <source>
        <dbReference type="Proteomes" id="UP001551011"/>
    </source>
</evidence>
<dbReference type="GO" id="GO:0016798">
    <property type="term" value="F:hydrolase activity, acting on glycosyl bonds"/>
    <property type="evidence" value="ECO:0007669"/>
    <property type="project" value="UniProtKB-KW"/>
</dbReference>
<dbReference type="SUPFAM" id="SSF48208">
    <property type="entry name" value="Six-hairpin glycosidases"/>
    <property type="match status" value="1"/>
</dbReference>
<dbReference type="Proteomes" id="UP001551011">
    <property type="component" value="Unassembled WGS sequence"/>
</dbReference>
<dbReference type="EMBL" id="JBFAEG010000045">
    <property type="protein sequence ID" value="MEU5713090.1"/>
    <property type="molecule type" value="Genomic_DNA"/>
</dbReference>
<dbReference type="InterPro" id="IPR004888">
    <property type="entry name" value="Glycoside_hydrolase_63"/>
</dbReference>
<feature type="domain" description="Mannosylglycerate hydrolase MGH1-like glycoside hydrolase" evidence="4">
    <location>
        <begin position="257"/>
        <end position="561"/>
    </location>
</feature>
<evidence type="ECO:0000256" key="3">
    <source>
        <dbReference type="ARBA" id="ARBA00023295"/>
    </source>
</evidence>
<keyword evidence="2" id="KW-0378">Hydrolase</keyword>
<evidence type="ECO:0000313" key="5">
    <source>
        <dbReference type="EMBL" id="MEU5713090.1"/>
    </source>
</evidence>
<keyword evidence="3 5" id="KW-0326">Glycosidase</keyword>
<comment type="similarity">
    <text evidence="1">Belongs to the glycosyl hydrolase 63 family.</text>
</comment>
<organism evidence="5 6">
    <name type="scientific">Streptomyces flaveolus</name>
    <dbReference type="NCBI Taxonomy" id="67297"/>
    <lineage>
        <taxon>Bacteria</taxon>
        <taxon>Bacillati</taxon>
        <taxon>Actinomycetota</taxon>
        <taxon>Actinomycetes</taxon>
        <taxon>Kitasatosporales</taxon>
        <taxon>Streptomycetaceae</taxon>
        <taxon>Streptomyces</taxon>
    </lineage>
</organism>
<dbReference type="PANTHER" id="PTHR10412">
    <property type="entry name" value="MANNOSYL-OLIGOSACCHARIDE GLUCOSIDASE"/>
    <property type="match status" value="1"/>
</dbReference>
<keyword evidence="6" id="KW-1185">Reference proteome</keyword>
<evidence type="ECO:0000256" key="2">
    <source>
        <dbReference type="ARBA" id="ARBA00022801"/>
    </source>
</evidence>
<dbReference type="InterPro" id="IPR012341">
    <property type="entry name" value="6hp_glycosidase-like_sf"/>
</dbReference>
<proteinExistence type="inferred from homology"/>
<dbReference type="RefSeq" id="WP_359260950.1">
    <property type="nucleotide sequence ID" value="NZ_JBFAEG010000045.1"/>
</dbReference>
<comment type="caution">
    <text evidence="5">The sequence shown here is derived from an EMBL/GenBank/DDBJ whole genome shotgun (WGS) entry which is preliminary data.</text>
</comment>
<dbReference type="PANTHER" id="PTHR10412:SF11">
    <property type="entry name" value="MANNOSYL-OLIGOSACCHARIDE GLUCOSIDASE"/>
    <property type="match status" value="1"/>
</dbReference>
<dbReference type="Gene3D" id="1.50.10.10">
    <property type="match status" value="1"/>
</dbReference>
<reference evidence="5 6" key="1">
    <citation type="submission" date="2024-06" db="EMBL/GenBank/DDBJ databases">
        <title>The Natural Products Discovery Center: Release of the First 8490 Sequenced Strains for Exploring Actinobacteria Biosynthetic Diversity.</title>
        <authorList>
            <person name="Kalkreuter E."/>
            <person name="Kautsar S.A."/>
            <person name="Yang D."/>
            <person name="Bader C.D."/>
            <person name="Teijaro C.N."/>
            <person name="Fluegel L."/>
            <person name="Davis C.M."/>
            <person name="Simpson J.R."/>
            <person name="Lauterbach L."/>
            <person name="Steele A.D."/>
            <person name="Gui C."/>
            <person name="Meng S."/>
            <person name="Li G."/>
            <person name="Viehrig K."/>
            <person name="Ye F."/>
            <person name="Su P."/>
            <person name="Kiefer A.F."/>
            <person name="Nichols A."/>
            <person name="Cepeda A.J."/>
            <person name="Yan W."/>
            <person name="Fan B."/>
            <person name="Jiang Y."/>
            <person name="Adhikari A."/>
            <person name="Zheng C.-J."/>
            <person name="Schuster L."/>
            <person name="Cowan T.M."/>
            <person name="Smanski M.J."/>
            <person name="Chevrette M.G."/>
            <person name="De Carvalho L.P.S."/>
            <person name="Shen B."/>
        </authorList>
    </citation>
    <scope>NUCLEOTIDE SEQUENCE [LARGE SCALE GENOMIC DNA]</scope>
    <source>
        <strain evidence="5 6">NPDC020594</strain>
    </source>
</reference>
<evidence type="ECO:0000259" key="4">
    <source>
        <dbReference type="Pfam" id="PF22422"/>
    </source>
</evidence>
<dbReference type="Pfam" id="PF22422">
    <property type="entry name" value="MGH1-like_GH"/>
    <property type="match status" value="1"/>
</dbReference>
<protein>
    <submittedName>
        <fullName evidence="5">Trehalase family glycosidase</fullName>
    </submittedName>
</protein>
<accession>A0ABV3AM95</accession>
<dbReference type="InterPro" id="IPR054491">
    <property type="entry name" value="MGH1-like_GH"/>
</dbReference>
<name>A0ABV3AM95_9ACTN</name>
<sequence length="578" mass="62782">MTAARSGPAFSVHDIPFSTRGSWFDISPVVAEKTYADDLHLVSHQNGMHAVLRLTPLHPGTGDRLETRVEATPGLLSWIGGGGRIDLVYASPDTVRLRGTGLDIRISAAAQTLTPFSGTYFFRDPAADAHVFTSYETGRRYRVTVLSGTVAHTAGGQALGSGDRGLVTTAGADGTWEVALEELDASRPPYASSATFEEVEASARSSFADFAEAVAPWRSSATPAAELAAYVLWSATVRPTGLVTRPAVLMSKHWMDKVWSWDHCFNALALAPGCPELALDQFALPFDHQDDSGALPDSVTHSEVLYNFVKPPIHGWAHGHLRRRLPVPPSPAELAGTYDRLERWTTFWLTARRAPGAELAHYQHGNDSGWDNATTFDPERVVVTADLTAFLVLQAHELAELAAELRNADLARRWTRVAEDLQAALLDQLWTGERFVARGVGTGDTWSSASLLDLMPIVLGEHLPGHVSGALADHIKAHLTPYGLATELPTSPHYLADGYWRGPIWAPATVLVEDGLRRAGHLRLADDISARFRALCETHGFAENFDALTGTGLRDRAYTWTAGSYLLLAEAHVRRGGD</sequence>
<gene>
    <name evidence="5" type="ORF">AB0H04_40820</name>
</gene>
<dbReference type="InterPro" id="IPR008928">
    <property type="entry name" value="6-hairpin_glycosidase_sf"/>
</dbReference>